<feature type="transmembrane region" description="Helical" evidence="8">
    <location>
        <begin position="35"/>
        <end position="57"/>
    </location>
</feature>
<evidence type="ECO:0000256" key="6">
    <source>
        <dbReference type="ARBA" id="ARBA00023136"/>
    </source>
</evidence>
<dbReference type="Proteomes" id="UP000000346">
    <property type="component" value="Chromosome"/>
</dbReference>
<evidence type="ECO:0000313" key="9">
    <source>
        <dbReference type="EMBL" id="ADL19352.1"/>
    </source>
</evidence>
<sequence>MSLKEKLQNHVASWKRILLLSRKPDDEEFGLLTRLTLLGMLLVGAIAYIIHLIYVILLS</sequence>
<keyword evidence="1 8" id="KW-0813">Transport</keyword>
<dbReference type="InterPro" id="IPR001901">
    <property type="entry name" value="Translocase_SecE/Sec61-g"/>
</dbReference>
<evidence type="ECO:0000256" key="3">
    <source>
        <dbReference type="ARBA" id="ARBA00022927"/>
    </source>
</evidence>
<keyword evidence="5 8" id="KW-0811">Translocation</keyword>
<evidence type="ECO:0000256" key="4">
    <source>
        <dbReference type="ARBA" id="ARBA00022989"/>
    </source>
</evidence>
<organism evidence="9 10">
    <name type="scientific">Acidilobus saccharovorans (strain DSM 16705 / JCM 18335 / VKM B-2471 / 345-15)</name>
    <dbReference type="NCBI Taxonomy" id="666510"/>
    <lineage>
        <taxon>Archaea</taxon>
        <taxon>Thermoproteota</taxon>
        <taxon>Thermoprotei</taxon>
        <taxon>Acidilobales</taxon>
        <taxon>Acidilobaceae</taxon>
        <taxon>Acidilobus</taxon>
    </lineage>
</organism>
<dbReference type="GO" id="GO:0065002">
    <property type="term" value="P:intracellular protein transmembrane transport"/>
    <property type="evidence" value="ECO:0007669"/>
    <property type="project" value="UniProtKB-UniRule"/>
</dbReference>
<dbReference type="InterPro" id="IPR023391">
    <property type="entry name" value="Prot_translocase_SecE_dom_sf"/>
</dbReference>
<gene>
    <name evidence="8" type="primary">secE</name>
    <name evidence="9" type="ordered locus">ASAC_0947</name>
</gene>
<dbReference type="KEGG" id="asc:ASAC_0947"/>
<reference evidence="9 10" key="1">
    <citation type="journal article" date="2010" name="Appl. Environ. Microbiol.">
        <title>The genome sequence of the crenarchaeon Acidilobus saccharovorans supports a new order, Acidilobales, and suggests an important ecological role in terrestrial acidic hot springs.</title>
        <authorList>
            <person name="Mardanov A.V."/>
            <person name="Svetlitchnyi V.A."/>
            <person name="Beletsky A.V."/>
            <person name="Prokofeva M.I."/>
            <person name="Bonch-Osmolovskaya E.A."/>
            <person name="Ravin N.V."/>
            <person name="Skryabin K.G."/>
        </authorList>
    </citation>
    <scope>NUCLEOTIDE SEQUENCE [LARGE SCALE GENOMIC DNA]</scope>
    <source>
        <strain evidence="10">DSM 16705 / JCM 18335 / VKM B-2471 / 345-15</strain>
    </source>
</reference>
<evidence type="ECO:0000256" key="2">
    <source>
        <dbReference type="ARBA" id="ARBA00022692"/>
    </source>
</evidence>
<dbReference type="GeneID" id="9499189"/>
<dbReference type="EMBL" id="CP001742">
    <property type="protein sequence ID" value="ADL19352.1"/>
    <property type="molecule type" value="Genomic_DNA"/>
</dbReference>
<evidence type="ECO:0000256" key="1">
    <source>
        <dbReference type="ARBA" id="ARBA00022448"/>
    </source>
</evidence>
<dbReference type="InterPro" id="IPR008158">
    <property type="entry name" value="Translocase_Sec61-g"/>
</dbReference>
<keyword evidence="8" id="KW-1003">Cell membrane</keyword>
<dbReference type="RefSeq" id="WP_013266864.1">
    <property type="nucleotide sequence ID" value="NC_014374.1"/>
</dbReference>
<protein>
    <recommendedName>
        <fullName evidence="8">Protein translocase subunit SecE</fullName>
    </recommendedName>
    <alternativeName>
        <fullName evidence="8">Protein transport protein Sec61 gamma subunit homolog</fullName>
    </alternativeName>
</protein>
<dbReference type="HOGENOM" id="CLU_191921_1_0_2"/>
<dbReference type="HAMAP" id="MF_00422">
    <property type="entry name" value="SecE"/>
    <property type="match status" value="1"/>
</dbReference>
<evidence type="ECO:0000256" key="8">
    <source>
        <dbReference type="HAMAP-Rule" id="MF_00422"/>
    </source>
</evidence>
<dbReference type="NCBIfam" id="TIGR00327">
    <property type="entry name" value="secE_euk_arch"/>
    <property type="match status" value="1"/>
</dbReference>
<dbReference type="GO" id="GO:0009306">
    <property type="term" value="P:protein secretion"/>
    <property type="evidence" value="ECO:0007669"/>
    <property type="project" value="UniProtKB-UniRule"/>
</dbReference>
<evidence type="ECO:0000256" key="7">
    <source>
        <dbReference type="ARBA" id="ARBA00037847"/>
    </source>
</evidence>
<comment type="subcellular location">
    <subcellularLocation>
        <location evidence="8">Cell membrane</location>
        <topology evidence="8">Single-pass membrane protein</topology>
    </subcellularLocation>
    <subcellularLocation>
        <location evidence="7">Endomembrane system</location>
        <topology evidence="7">Single-pass membrane protein</topology>
    </subcellularLocation>
</comment>
<dbReference type="GO" id="GO:0005886">
    <property type="term" value="C:plasma membrane"/>
    <property type="evidence" value="ECO:0007669"/>
    <property type="project" value="UniProtKB-SubCell"/>
</dbReference>
<comment type="similarity">
    <text evidence="8">Belongs to the SecE/SEC61-gamma family.</text>
</comment>
<dbReference type="eggNOG" id="arCOG02204">
    <property type="taxonomic scope" value="Archaea"/>
</dbReference>
<dbReference type="Gene3D" id="1.20.5.820">
    <property type="entry name" value="Preprotein translocase SecE subunit"/>
    <property type="match status" value="1"/>
</dbReference>
<accession>D9Q214</accession>
<name>D9Q214_ACIS3</name>
<dbReference type="AlphaFoldDB" id="D9Q214"/>
<keyword evidence="4 8" id="KW-1133">Transmembrane helix</keyword>
<dbReference type="InParanoid" id="D9Q214"/>
<dbReference type="GO" id="GO:0008320">
    <property type="term" value="F:protein transmembrane transporter activity"/>
    <property type="evidence" value="ECO:0007669"/>
    <property type="project" value="UniProtKB-UniRule"/>
</dbReference>
<keyword evidence="6 8" id="KW-0472">Membrane</keyword>
<proteinExistence type="inferred from homology"/>
<evidence type="ECO:0000313" key="10">
    <source>
        <dbReference type="Proteomes" id="UP000000346"/>
    </source>
</evidence>
<dbReference type="GO" id="GO:0012505">
    <property type="term" value="C:endomembrane system"/>
    <property type="evidence" value="ECO:0007669"/>
    <property type="project" value="UniProtKB-SubCell"/>
</dbReference>
<dbReference type="SUPFAM" id="SSF103456">
    <property type="entry name" value="Preprotein translocase SecE subunit"/>
    <property type="match status" value="1"/>
</dbReference>
<keyword evidence="3 8" id="KW-0653">Protein transport</keyword>
<keyword evidence="2 8" id="KW-0812">Transmembrane</keyword>
<keyword evidence="10" id="KW-1185">Reference proteome</keyword>
<comment type="subunit">
    <text evidence="8">Component of the Sec protein translocase complex. Heterotrimer consisting of SecY (alpha), SecG (beta) and SecE (gamma) subunits. The heterotrimers can form oligomers, although 1 heterotrimer is thought to be able to translocate proteins. Interacts with the ribosome. May interact with SecDF, and other proteins may be involved.</text>
</comment>
<dbReference type="STRING" id="666510.ASAC_0947"/>
<evidence type="ECO:0000256" key="5">
    <source>
        <dbReference type="ARBA" id="ARBA00023010"/>
    </source>
</evidence>
<comment type="function">
    <text evidence="8">Essential subunit of the Sec protein translocation channel SecYEG. Clamps together the 2 halves of SecY. May contact the channel plug during translocation.</text>
</comment>
<dbReference type="GO" id="GO:0006605">
    <property type="term" value="P:protein targeting"/>
    <property type="evidence" value="ECO:0007669"/>
    <property type="project" value="UniProtKB-UniRule"/>
</dbReference>